<keyword evidence="3" id="KW-1185">Reference proteome</keyword>
<organism evidence="2 3">
    <name type="scientific">Vitrella brassicaformis (strain CCMP3155)</name>
    <dbReference type="NCBI Taxonomy" id="1169540"/>
    <lineage>
        <taxon>Eukaryota</taxon>
        <taxon>Sar</taxon>
        <taxon>Alveolata</taxon>
        <taxon>Colpodellida</taxon>
        <taxon>Vitrellaceae</taxon>
        <taxon>Vitrella</taxon>
    </lineage>
</organism>
<reference evidence="2 3" key="1">
    <citation type="submission" date="2014-11" db="EMBL/GenBank/DDBJ databases">
        <authorList>
            <person name="Zhu J."/>
            <person name="Qi W."/>
            <person name="Song R."/>
        </authorList>
    </citation>
    <scope>NUCLEOTIDE SEQUENCE [LARGE SCALE GENOMIC DNA]</scope>
</reference>
<dbReference type="AlphaFoldDB" id="A0A0G4FM88"/>
<evidence type="ECO:0000313" key="2">
    <source>
        <dbReference type="EMBL" id="CEM14668.1"/>
    </source>
</evidence>
<proteinExistence type="predicted"/>
<evidence type="ECO:0008006" key="4">
    <source>
        <dbReference type="Google" id="ProtNLM"/>
    </source>
</evidence>
<feature type="signal peptide" evidence="1">
    <location>
        <begin position="1"/>
        <end position="27"/>
    </location>
</feature>
<dbReference type="VEuPathDB" id="CryptoDB:Vbra_21453"/>
<dbReference type="InParanoid" id="A0A0G4FM88"/>
<dbReference type="EMBL" id="CDMY01000456">
    <property type="protein sequence ID" value="CEM14668.1"/>
    <property type="molecule type" value="Genomic_DNA"/>
</dbReference>
<feature type="chain" id="PRO_5005189291" description="Invertebrate defensins family profile domain-containing protein" evidence="1">
    <location>
        <begin position="28"/>
        <end position="214"/>
    </location>
</feature>
<name>A0A0G4FM88_VITBC</name>
<protein>
    <recommendedName>
        <fullName evidence="4">Invertebrate defensins family profile domain-containing protein</fullName>
    </recommendedName>
</protein>
<keyword evidence="1" id="KW-0732">Signal</keyword>
<sequence length="214" mass="22861">MMVMRRFGLGIILVVGLAATVEPMVAAQPRMADVSRGGTHTHRTDHAPWQIWVWVGEGSYGSDCEGKDCNADTYGASFVGRGEEIHAATDTAMAANKHGAVLGAGELSMLQQQIQNGRALHQSAMSLNAQAHKLTAAAHELIADSLRTMANELSVVAINAERTTMTMVDDQNTGYYYCSDSPNASMCKISSNVGKTCGRSESGRCFCYMGMCTG</sequence>
<evidence type="ECO:0000256" key="1">
    <source>
        <dbReference type="SAM" id="SignalP"/>
    </source>
</evidence>
<dbReference type="PhylomeDB" id="A0A0G4FM88"/>
<dbReference type="Proteomes" id="UP000041254">
    <property type="component" value="Unassembled WGS sequence"/>
</dbReference>
<accession>A0A0G4FM88</accession>
<evidence type="ECO:0000313" key="3">
    <source>
        <dbReference type="Proteomes" id="UP000041254"/>
    </source>
</evidence>
<gene>
    <name evidence="2" type="ORF">Vbra_21453</name>
</gene>